<dbReference type="Proteomes" id="UP000197468">
    <property type="component" value="Unassembled WGS sequence"/>
</dbReference>
<dbReference type="GO" id="GO:1902201">
    <property type="term" value="P:negative regulation of bacterial-type flagellum-dependent cell motility"/>
    <property type="evidence" value="ECO:0007669"/>
    <property type="project" value="TreeGrafter"/>
</dbReference>
<dbReference type="Pfam" id="PF00990">
    <property type="entry name" value="GGDEF"/>
    <property type="match status" value="1"/>
</dbReference>
<dbReference type="GO" id="GO:0043709">
    <property type="term" value="P:cell adhesion involved in single-species biofilm formation"/>
    <property type="evidence" value="ECO:0007669"/>
    <property type="project" value="TreeGrafter"/>
</dbReference>
<evidence type="ECO:0000313" key="5">
    <source>
        <dbReference type="EMBL" id="OWQ93727.1"/>
    </source>
</evidence>
<sequence length="423" mass="46372">MRTLRRLDIVLFSGLTTVYACMCVGFYLHLQSEYERDLRDAALRQMDVAQAVRQFTTEHVRETLLKDAAEFHPASVPSFAANQTMQYLHTLHPGQLYREVALNPMNPKNRATGWEVLAIDQFRKTRASEFSAATEDGRAMHFARPITVSSTSCLACHGSPALAPTNLLDRYGPVHGFGWQSGEVVGAQVVSIPTGPLQGRRNQHLTYYLGVSLLAFAAGFAALRRGLRRRVLDPIQKAGNAWRKLASEDALTGAASRRSVLDVLDLLTGPGAEERAVSVIFVDLDNFKLINDTHGHLAGDQILREVTQRIDAVVREADVIGRYGGEELLVVLPACKRKIASARAHALRQAVAATPFRVVGLDGVRRDVPVTASFGVAEWLPGESTNELLARADAALYRAKSSGRNAVKVARQDEELRTNAPMA</sequence>
<evidence type="ECO:0000256" key="3">
    <source>
        <dbReference type="SAM" id="Phobius"/>
    </source>
</evidence>
<dbReference type="PROSITE" id="PS51257">
    <property type="entry name" value="PROKAR_LIPOPROTEIN"/>
    <property type="match status" value="1"/>
</dbReference>
<feature type="transmembrane region" description="Helical" evidence="3">
    <location>
        <begin position="7"/>
        <end position="30"/>
    </location>
</feature>
<dbReference type="PANTHER" id="PTHR45138">
    <property type="entry name" value="REGULATORY COMPONENTS OF SENSORY TRANSDUCTION SYSTEM"/>
    <property type="match status" value="1"/>
</dbReference>
<protein>
    <recommendedName>
        <fullName evidence="1">diguanylate cyclase</fullName>
        <ecNumber evidence="1">2.7.7.65</ecNumber>
    </recommendedName>
</protein>
<proteinExistence type="predicted"/>
<feature type="transmembrane region" description="Helical" evidence="3">
    <location>
        <begin position="205"/>
        <end position="223"/>
    </location>
</feature>
<dbReference type="NCBIfam" id="TIGR00254">
    <property type="entry name" value="GGDEF"/>
    <property type="match status" value="1"/>
</dbReference>
<dbReference type="InterPro" id="IPR000160">
    <property type="entry name" value="GGDEF_dom"/>
</dbReference>
<evidence type="ECO:0000259" key="4">
    <source>
        <dbReference type="PROSITE" id="PS50887"/>
    </source>
</evidence>
<reference evidence="5 6" key="1">
    <citation type="journal article" date="2008" name="Int. J. Syst. Evol. Microbiol.">
        <title>Description of Roseateles aquatilis sp. nov. and Roseateles terrae sp. nov., in the class Betaproteobacteria, and emended description of the genus Roseateles.</title>
        <authorList>
            <person name="Gomila M."/>
            <person name="Bowien B."/>
            <person name="Falsen E."/>
            <person name="Moore E.R."/>
            <person name="Lalucat J."/>
        </authorList>
    </citation>
    <scope>NUCLEOTIDE SEQUENCE [LARGE SCALE GENOMIC DNA]</scope>
    <source>
        <strain evidence="5 6">CCUG 48205</strain>
    </source>
</reference>
<keyword evidence="3" id="KW-0472">Membrane</keyword>
<accession>A0A246JM88</accession>
<dbReference type="Gene3D" id="3.30.70.270">
    <property type="match status" value="1"/>
</dbReference>
<evidence type="ECO:0000313" key="6">
    <source>
        <dbReference type="Proteomes" id="UP000197468"/>
    </source>
</evidence>
<keyword evidence="6" id="KW-1185">Reference proteome</keyword>
<dbReference type="InterPro" id="IPR021796">
    <property type="entry name" value="Tll0287-like_dom"/>
</dbReference>
<dbReference type="Pfam" id="PF11845">
    <property type="entry name" value="Tll0287-like"/>
    <property type="match status" value="1"/>
</dbReference>
<dbReference type="OrthoDB" id="114218at2"/>
<dbReference type="InterPro" id="IPR043128">
    <property type="entry name" value="Rev_trsase/Diguanyl_cyclase"/>
</dbReference>
<evidence type="ECO:0000256" key="2">
    <source>
        <dbReference type="ARBA" id="ARBA00034247"/>
    </source>
</evidence>
<feature type="domain" description="GGDEF" evidence="4">
    <location>
        <begin position="275"/>
        <end position="412"/>
    </location>
</feature>
<name>A0A246JM88_9BURK</name>
<organism evidence="5 6">
    <name type="scientific">Roseateles aquatilis</name>
    <dbReference type="NCBI Taxonomy" id="431061"/>
    <lineage>
        <taxon>Bacteria</taxon>
        <taxon>Pseudomonadati</taxon>
        <taxon>Pseudomonadota</taxon>
        <taxon>Betaproteobacteria</taxon>
        <taxon>Burkholderiales</taxon>
        <taxon>Sphaerotilaceae</taxon>
        <taxon>Roseateles</taxon>
    </lineage>
</organism>
<gene>
    <name evidence="5" type="ORF">CDN99_04560</name>
</gene>
<dbReference type="FunFam" id="3.30.70.270:FF:000001">
    <property type="entry name" value="Diguanylate cyclase domain protein"/>
    <property type="match status" value="1"/>
</dbReference>
<dbReference type="PANTHER" id="PTHR45138:SF9">
    <property type="entry name" value="DIGUANYLATE CYCLASE DGCM-RELATED"/>
    <property type="match status" value="1"/>
</dbReference>
<evidence type="ECO:0000256" key="1">
    <source>
        <dbReference type="ARBA" id="ARBA00012528"/>
    </source>
</evidence>
<dbReference type="EC" id="2.7.7.65" evidence="1"/>
<keyword evidence="3" id="KW-1133">Transmembrane helix</keyword>
<dbReference type="RefSeq" id="WP_088382929.1">
    <property type="nucleotide sequence ID" value="NZ_NIOF01000001.1"/>
</dbReference>
<dbReference type="SUPFAM" id="SSF55073">
    <property type="entry name" value="Nucleotide cyclase"/>
    <property type="match status" value="1"/>
</dbReference>
<dbReference type="GO" id="GO:0005886">
    <property type="term" value="C:plasma membrane"/>
    <property type="evidence" value="ECO:0007669"/>
    <property type="project" value="TreeGrafter"/>
</dbReference>
<dbReference type="InterPro" id="IPR029787">
    <property type="entry name" value="Nucleotide_cyclase"/>
</dbReference>
<dbReference type="CDD" id="cd01949">
    <property type="entry name" value="GGDEF"/>
    <property type="match status" value="1"/>
</dbReference>
<comment type="caution">
    <text evidence="5">The sequence shown here is derived from an EMBL/GenBank/DDBJ whole genome shotgun (WGS) entry which is preliminary data.</text>
</comment>
<keyword evidence="3" id="KW-0812">Transmembrane</keyword>
<dbReference type="EMBL" id="NIOF01000001">
    <property type="protein sequence ID" value="OWQ93727.1"/>
    <property type="molecule type" value="Genomic_DNA"/>
</dbReference>
<comment type="catalytic activity">
    <reaction evidence="2">
        <text>2 GTP = 3',3'-c-di-GMP + 2 diphosphate</text>
        <dbReference type="Rhea" id="RHEA:24898"/>
        <dbReference type="ChEBI" id="CHEBI:33019"/>
        <dbReference type="ChEBI" id="CHEBI:37565"/>
        <dbReference type="ChEBI" id="CHEBI:58805"/>
        <dbReference type="EC" id="2.7.7.65"/>
    </reaction>
</comment>
<dbReference type="AlphaFoldDB" id="A0A246JM88"/>
<dbReference type="SMART" id="SM00267">
    <property type="entry name" value="GGDEF"/>
    <property type="match status" value="1"/>
</dbReference>
<dbReference type="InterPro" id="IPR050469">
    <property type="entry name" value="Diguanylate_Cyclase"/>
</dbReference>
<dbReference type="PROSITE" id="PS50887">
    <property type="entry name" value="GGDEF"/>
    <property type="match status" value="1"/>
</dbReference>
<dbReference type="GO" id="GO:0052621">
    <property type="term" value="F:diguanylate cyclase activity"/>
    <property type="evidence" value="ECO:0007669"/>
    <property type="project" value="UniProtKB-EC"/>
</dbReference>